<keyword evidence="12" id="KW-1185">Reference proteome</keyword>
<dbReference type="PIRSF" id="PIRSF005457">
    <property type="entry name" value="Glx"/>
    <property type="match status" value="1"/>
</dbReference>
<dbReference type="InterPro" id="IPR036866">
    <property type="entry name" value="RibonucZ/Hydroxyglut_hydro"/>
</dbReference>
<evidence type="ECO:0000256" key="2">
    <source>
        <dbReference type="ARBA" id="ARBA00001947"/>
    </source>
</evidence>
<sequence>MMRVKEIPMLEDNYGYLVVDDATNQAAAIDPVEPDKVLAAASKAGALITHILTTHKHWDHAGGNSEMRKLLPDVPVLGGAGDGVAACTWQVQEGEVFRIGRDLRVECLLTPGHTMGHMCYAVTDERGPEERAQRAVFTGDTLFVGGAGKFFEGSPADMLASLSKLGALPPETFVYCGHEYTLQNYAFARWLDPDNPDLAKAAAAAQAQRAEGLPTVPSTIAVELATNPFMRASALQERVVAQAGSDLRDLSTASVLGKIREMKNEFK</sequence>
<dbReference type="InterPro" id="IPR032282">
    <property type="entry name" value="HAGH_C"/>
</dbReference>
<evidence type="ECO:0000256" key="7">
    <source>
        <dbReference type="ARBA" id="ARBA00022801"/>
    </source>
</evidence>
<comment type="similarity">
    <text evidence="4">Belongs to the metallo-beta-lactamase superfamily. Glyoxalase II family.</text>
</comment>
<evidence type="ECO:0000256" key="5">
    <source>
        <dbReference type="ARBA" id="ARBA00011917"/>
    </source>
</evidence>
<dbReference type="Gene3D" id="3.60.15.10">
    <property type="entry name" value="Ribonuclease Z/Hydroxyacylglutathione hydrolase-like"/>
    <property type="match status" value="1"/>
</dbReference>
<dbReference type="GO" id="GO:0046872">
    <property type="term" value="F:metal ion binding"/>
    <property type="evidence" value="ECO:0007669"/>
    <property type="project" value="UniProtKB-KW"/>
</dbReference>
<keyword evidence="8" id="KW-0862">Zinc</keyword>
<dbReference type="SMART" id="SM00849">
    <property type="entry name" value="Lactamase_B"/>
    <property type="match status" value="1"/>
</dbReference>
<dbReference type="GO" id="GO:0019243">
    <property type="term" value="P:methylglyoxal catabolic process to D-lactate via S-lactoyl-glutathione"/>
    <property type="evidence" value="ECO:0007669"/>
    <property type="project" value="InterPro"/>
</dbReference>
<evidence type="ECO:0000256" key="1">
    <source>
        <dbReference type="ARBA" id="ARBA00001623"/>
    </source>
</evidence>
<dbReference type="NCBIfam" id="TIGR03413">
    <property type="entry name" value="GSH_gloB"/>
    <property type="match status" value="1"/>
</dbReference>
<dbReference type="AlphaFoldDB" id="A0A4D9CSI4"/>
<organism evidence="11 12">
    <name type="scientific">Nannochloropsis salina CCMP1776</name>
    <dbReference type="NCBI Taxonomy" id="1027361"/>
    <lineage>
        <taxon>Eukaryota</taxon>
        <taxon>Sar</taxon>
        <taxon>Stramenopiles</taxon>
        <taxon>Ochrophyta</taxon>
        <taxon>Eustigmatophyceae</taxon>
        <taxon>Eustigmatales</taxon>
        <taxon>Monodopsidaceae</taxon>
        <taxon>Microchloropsis</taxon>
        <taxon>Microchloropsis salina</taxon>
    </lineage>
</organism>
<feature type="domain" description="Metallo-beta-lactamase" evidence="10">
    <location>
        <begin position="12"/>
        <end position="178"/>
    </location>
</feature>
<comment type="catalytic activity">
    <reaction evidence="1">
        <text>an S-(2-hydroxyacyl)glutathione + H2O = a 2-hydroxy carboxylate + glutathione + H(+)</text>
        <dbReference type="Rhea" id="RHEA:21864"/>
        <dbReference type="ChEBI" id="CHEBI:15377"/>
        <dbReference type="ChEBI" id="CHEBI:15378"/>
        <dbReference type="ChEBI" id="CHEBI:57925"/>
        <dbReference type="ChEBI" id="CHEBI:58896"/>
        <dbReference type="ChEBI" id="CHEBI:71261"/>
        <dbReference type="EC" id="3.1.2.6"/>
    </reaction>
</comment>
<comment type="pathway">
    <text evidence="3">Secondary metabolite metabolism; methylglyoxal degradation; (R)-lactate from methylglyoxal: step 2/2.</text>
</comment>
<keyword evidence="7" id="KW-0378">Hydrolase</keyword>
<evidence type="ECO:0000256" key="6">
    <source>
        <dbReference type="ARBA" id="ARBA00022723"/>
    </source>
</evidence>
<dbReference type="EMBL" id="SDOX01000166">
    <property type="protein sequence ID" value="TFJ80513.1"/>
    <property type="molecule type" value="Genomic_DNA"/>
</dbReference>
<evidence type="ECO:0000313" key="12">
    <source>
        <dbReference type="Proteomes" id="UP000355283"/>
    </source>
</evidence>
<dbReference type="InterPro" id="IPR035680">
    <property type="entry name" value="Clx_II_MBL"/>
</dbReference>
<dbReference type="PANTHER" id="PTHR11935:SF94">
    <property type="entry name" value="TENZING NORGAY, ISOFORM C"/>
    <property type="match status" value="1"/>
</dbReference>
<evidence type="ECO:0000256" key="8">
    <source>
        <dbReference type="ARBA" id="ARBA00022833"/>
    </source>
</evidence>
<keyword evidence="6" id="KW-0479">Metal-binding</keyword>
<evidence type="ECO:0000259" key="10">
    <source>
        <dbReference type="SMART" id="SM00849"/>
    </source>
</evidence>
<dbReference type="InterPro" id="IPR001279">
    <property type="entry name" value="Metallo-B-lactamas"/>
</dbReference>
<dbReference type="SUPFAM" id="SSF56281">
    <property type="entry name" value="Metallo-hydrolase/oxidoreductase"/>
    <property type="match status" value="1"/>
</dbReference>
<evidence type="ECO:0000313" key="11">
    <source>
        <dbReference type="EMBL" id="TFJ80513.1"/>
    </source>
</evidence>
<dbReference type="OrthoDB" id="515692at2759"/>
<dbReference type="EC" id="3.1.2.6" evidence="5"/>
<dbReference type="Pfam" id="PF00753">
    <property type="entry name" value="Lactamase_B"/>
    <property type="match status" value="1"/>
</dbReference>
<dbReference type="PANTHER" id="PTHR11935">
    <property type="entry name" value="BETA LACTAMASE DOMAIN"/>
    <property type="match status" value="1"/>
</dbReference>
<protein>
    <recommendedName>
        <fullName evidence="5">hydroxyacylglutathione hydrolase</fullName>
        <ecNumber evidence="5">3.1.2.6</ecNumber>
    </recommendedName>
    <alternativeName>
        <fullName evidence="9">Glyoxalase II</fullName>
    </alternativeName>
</protein>
<evidence type="ECO:0000256" key="3">
    <source>
        <dbReference type="ARBA" id="ARBA00004963"/>
    </source>
</evidence>
<accession>A0A4D9CSI4</accession>
<name>A0A4D9CSI4_9STRA</name>
<comment type="cofactor">
    <cofactor evidence="2">
        <name>Zn(2+)</name>
        <dbReference type="ChEBI" id="CHEBI:29105"/>
    </cofactor>
</comment>
<dbReference type="CDD" id="cd07723">
    <property type="entry name" value="hydroxyacylglutathione_hydrolase_MBL-fold"/>
    <property type="match status" value="1"/>
</dbReference>
<gene>
    <name evidence="11" type="ORF">NSK_008254</name>
</gene>
<proteinExistence type="inferred from homology"/>
<dbReference type="HAMAP" id="MF_01374">
    <property type="entry name" value="Glyoxalase_2"/>
    <property type="match status" value="1"/>
</dbReference>
<dbReference type="InterPro" id="IPR017782">
    <property type="entry name" value="Hydroxyacylglutathione_Hdrlase"/>
</dbReference>
<comment type="caution">
    <text evidence="11">The sequence shown here is derived from an EMBL/GenBank/DDBJ whole genome shotgun (WGS) entry which is preliminary data.</text>
</comment>
<reference evidence="11 12" key="1">
    <citation type="submission" date="2019-01" db="EMBL/GenBank/DDBJ databases">
        <title>Nuclear Genome Assembly of the Microalgal Biofuel strain Nannochloropsis salina CCMP1776.</title>
        <authorList>
            <person name="Hovde B."/>
        </authorList>
    </citation>
    <scope>NUCLEOTIDE SEQUENCE [LARGE SCALE GENOMIC DNA]</scope>
    <source>
        <strain evidence="11 12">CCMP1776</strain>
    </source>
</reference>
<dbReference type="GO" id="GO:0004416">
    <property type="term" value="F:hydroxyacylglutathione hydrolase activity"/>
    <property type="evidence" value="ECO:0007669"/>
    <property type="project" value="UniProtKB-EC"/>
</dbReference>
<dbReference type="Pfam" id="PF16123">
    <property type="entry name" value="HAGH_C"/>
    <property type="match status" value="1"/>
</dbReference>
<dbReference type="Proteomes" id="UP000355283">
    <property type="component" value="Unassembled WGS sequence"/>
</dbReference>
<evidence type="ECO:0000256" key="4">
    <source>
        <dbReference type="ARBA" id="ARBA00006759"/>
    </source>
</evidence>
<evidence type="ECO:0000256" key="9">
    <source>
        <dbReference type="ARBA" id="ARBA00031044"/>
    </source>
</evidence>